<keyword evidence="4 5" id="KW-0804">Transcription</keyword>
<evidence type="ECO:0000259" key="9">
    <source>
        <dbReference type="SMART" id="SM00739"/>
    </source>
</evidence>
<dbReference type="PANTHER" id="PTHR30265:SF2">
    <property type="entry name" value="TRANSCRIPTION TERMINATION_ANTITERMINATION PROTEIN NUSG"/>
    <property type="match status" value="1"/>
</dbReference>
<dbReference type="Pfam" id="PF02357">
    <property type="entry name" value="NusG"/>
    <property type="match status" value="1"/>
</dbReference>
<organism evidence="10 11">
    <name type="scientific">Bacteriovorax antarcticus</name>
    <dbReference type="NCBI Taxonomy" id="3088717"/>
    <lineage>
        <taxon>Bacteria</taxon>
        <taxon>Pseudomonadati</taxon>
        <taxon>Bdellovibrionota</taxon>
        <taxon>Bacteriovoracia</taxon>
        <taxon>Bacteriovoracales</taxon>
        <taxon>Bacteriovoracaceae</taxon>
        <taxon>Bacteriovorax</taxon>
    </lineage>
</organism>
<evidence type="ECO:0000256" key="2">
    <source>
        <dbReference type="ARBA" id="ARBA00022814"/>
    </source>
</evidence>
<dbReference type="Gene3D" id="2.30.30.30">
    <property type="match status" value="1"/>
</dbReference>
<evidence type="ECO:0000259" key="8">
    <source>
        <dbReference type="SMART" id="SM00738"/>
    </source>
</evidence>
<sequence length="194" mass="21604">MAESNSHETVELAKGDTPDFKWYIAKAQTGQENKVTKSLKERIVNYKMTDLFAEVLVPEETVVTTANGKKKTIKKKFFPGYVLIKMIMNDKTWHLVKSTDKITGFVGGTLDKPAPITNEEAAYMTTQMEDGFKKPRTSINFSEGESVKVIEGPFANFVGTIEAVSDKGKIKVNVSIFGRPTPVELDFTQVEKVS</sequence>
<evidence type="ECO:0000313" key="10">
    <source>
        <dbReference type="EMBL" id="MEA9354921.1"/>
    </source>
</evidence>
<dbReference type="SMART" id="SM00738">
    <property type="entry name" value="NGN"/>
    <property type="match status" value="1"/>
</dbReference>
<evidence type="ECO:0000256" key="1">
    <source>
        <dbReference type="ARBA" id="ARBA00022472"/>
    </source>
</evidence>
<evidence type="ECO:0000256" key="3">
    <source>
        <dbReference type="ARBA" id="ARBA00023015"/>
    </source>
</evidence>
<dbReference type="InterPro" id="IPR043425">
    <property type="entry name" value="NusG-like"/>
</dbReference>
<evidence type="ECO:0000313" key="11">
    <source>
        <dbReference type="Proteomes" id="UP001302274"/>
    </source>
</evidence>
<feature type="domain" description="KOW" evidence="9">
    <location>
        <begin position="140"/>
        <end position="167"/>
    </location>
</feature>
<keyword evidence="1 5" id="KW-0806">Transcription termination</keyword>
<gene>
    <name evidence="5 10" type="primary">nusG</name>
    <name evidence="10" type="ORF">SHI21_01850</name>
</gene>
<evidence type="ECO:0000256" key="7">
    <source>
        <dbReference type="RuleBase" id="RU000538"/>
    </source>
</evidence>
<dbReference type="CDD" id="cd09891">
    <property type="entry name" value="NGN_Bact_1"/>
    <property type="match status" value="1"/>
</dbReference>
<evidence type="ECO:0000256" key="5">
    <source>
        <dbReference type="HAMAP-Rule" id="MF_00948"/>
    </source>
</evidence>
<dbReference type="InterPro" id="IPR005824">
    <property type="entry name" value="KOW"/>
</dbReference>
<keyword evidence="3 5" id="KW-0805">Transcription regulation</keyword>
<dbReference type="InterPro" id="IPR006645">
    <property type="entry name" value="NGN-like_dom"/>
</dbReference>
<dbReference type="PROSITE" id="PS01014">
    <property type="entry name" value="NUSG"/>
    <property type="match status" value="1"/>
</dbReference>
<dbReference type="InterPro" id="IPR001062">
    <property type="entry name" value="Transcrpt_antiterm_NusG"/>
</dbReference>
<dbReference type="SUPFAM" id="SSF50104">
    <property type="entry name" value="Translation proteins SH3-like domain"/>
    <property type="match status" value="1"/>
</dbReference>
<dbReference type="InterPro" id="IPR008991">
    <property type="entry name" value="Translation_prot_SH3-like_sf"/>
</dbReference>
<keyword evidence="2 5" id="KW-0889">Transcription antitermination</keyword>
<reference evidence="10 11" key="1">
    <citation type="submission" date="2023-11" db="EMBL/GenBank/DDBJ databases">
        <title>A Novel Polar Bacteriovorax (B. antarcticus) Isolated from the Biocrust in Antarctica.</title>
        <authorList>
            <person name="Mun W."/>
            <person name="Choi S.Y."/>
            <person name="Mitchell R.J."/>
        </authorList>
    </citation>
    <scope>NUCLEOTIDE SEQUENCE [LARGE SCALE GENOMIC DNA]</scope>
    <source>
        <strain evidence="10 11">PP10</strain>
    </source>
</reference>
<feature type="domain" description="NusG-like N-terminal" evidence="8">
    <location>
        <begin position="19"/>
        <end position="128"/>
    </location>
</feature>
<dbReference type="Proteomes" id="UP001302274">
    <property type="component" value="Unassembled WGS sequence"/>
</dbReference>
<proteinExistence type="inferred from homology"/>
<name>A0ABU5VPE7_9BACT</name>
<dbReference type="InterPro" id="IPR014722">
    <property type="entry name" value="Rib_uL2_dom2"/>
</dbReference>
<dbReference type="Pfam" id="PF00467">
    <property type="entry name" value="KOW"/>
    <property type="match status" value="1"/>
</dbReference>
<evidence type="ECO:0000256" key="6">
    <source>
        <dbReference type="NCBIfam" id="TIGR00922"/>
    </source>
</evidence>
<dbReference type="InterPro" id="IPR047050">
    <property type="entry name" value="NGN"/>
</dbReference>
<dbReference type="PRINTS" id="PR00338">
    <property type="entry name" value="NUSGTNSCPFCT"/>
</dbReference>
<accession>A0ABU5VPE7</accession>
<keyword evidence="11" id="KW-1185">Reference proteome</keyword>
<evidence type="ECO:0000256" key="4">
    <source>
        <dbReference type="ARBA" id="ARBA00023163"/>
    </source>
</evidence>
<dbReference type="InterPro" id="IPR015869">
    <property type="entry name" value="Transcrpt_antiterm_NusG_bac_CS"/>
</dbReference>
<comment type="caution">
    <text evidence="10">The sequence shown here is derived from an EMBL/GenBank/DDBJ whole genome shotgun (WGS) entry which is preliminary data.</text>
</comment>
<dbReference type="SMART" id="SM00739">
    <property type="entry name" value="KOW"/>
    <property type="match status" value="1"/>
</dbReference>
<dbReference type="HAMAP" id="MF_00948">
    <property type="entry name" value="NusG"/>
    <property type="match status" value="1"/>
</dbReference>
<comment type="function">
    <text evidence="5 7">Participates in transcription elongation, termination and antitermination.</text>
</comment>
<dbReference type="InterPro" id="IPR036735">
    <property type="entry name" value="NGN_dom_sf"/>
</dbReference>
<dbReference type="RefSeq" id="WP_323574414.1">
    <property type="nucleotide sequence ID" value="NZ_JAYGJQ010000001.1"/>
</dbReference>
<dbReference type="CDD" id="cd06091">
    <property type="entry name" value="KOW_NusG"/>
    <property type="match status" value="1"/>
</dbReference>
<comment type="similarity">
    <text evidence="5 7">Belongs to the NusG family.</text>
</comment>
<dbReference type="NCBIfam" id="TIGR00922">
    <property type="entry name" value="nusG"/>
    <property type="match status" value="1"/>
</dbReference>
<protein>
    <recommendedName>
        <fullName evidence="5 6">Transcription termination/antitermination protein NusG</fullName>
    </recommendedName>
</protein>
<dbReference type="SUPFAM" id="SSF82679">
    <property type="entry name" value="N-utilization substance G protein NusG, N-terminal domain"/>
    <property type="match status" value="1"/>
</dbReference>
<dbReference type="PANTHER" id="PTHR30265">
    <property type="entry name" value="RHO-INTERACTING TRANSCRIPTION TERMINATION FACTOR NUSG"/>
    <property type="match status" value="1"/>
</dbReference>
<dbReference type="EMBL" id="JAYGJQ010000001">
    <property type="protein sequence ID" value="MEA9354921.1"/>
    <property type="molecule type" value="Genomic_DNA"/>
</dbReference>
<dbReference type="Gene3D" id="3.30.70.940">
    <property type="entry name" value="NusG, N-terminal domain"/>
    <property type="match status" value="1"/>
</dbReference>